<dbReference type="PaxDb" id="243230-DR_1804"/>
<dbReference type="InterPro" id="IPR011051">
    <property type="entry name" value="RmlC_Cupin_sf"/>
</dbReference>
<feature type="compositionally biased region" description="Basic and acidic residues" evidence="1">
    <location>
        <begin position="29"/>
        <end position="44"/>
    </location>
</feature>
<dbReference type="InterPro" id="IPR013096">
    <property type="entry name" value="Cupin_2"/>
</dbReference>
<name>Q9RTG0_DEIRA</name>
<dbReference type="OrthoDB" id="882143at2"/>
<feature type="compositionally biased region" description="Pro residues" evidence="1">
    <location>
        <begin position="1"/>
        <end position="15"/>
    </location>
</feature>
<dbReference type="DNASU" id="1798827"/>
<evidence type="ECO:0000256" key="1">
    <source>
        <dbReference type="SAM" id="MobiDB-lite"/>
    </source>
</evidence>
<dbReference type="STRING" id="243230.DR_1804"/>
<feature type="domain" description="Cupin type-2" evidence="2">
    <location>
        <begin position="67"/>
        <end position="117"/>
    </location>
</feature>
<dbReference type="PATRIC" id="fig|243230.17.peg.2017"/>
<proteinExistence type="predicted"/>
<dbReference type="KEGG" id="dra:DR_1804"/>
<reference evidence="3 4" key="1">
    <citation type="journal article" date="1999" name="Science">
        <title>Genome sequence of the radioresistant bacterium Deinococcus radiodurans R1.</title>
        <authorList>
            <person name="White O."/>
            <person name="Eisen J.A."/>
            <person name="Heidelberg J.F."/>
            <person name="Hickey E.K."/>
            <person name="Peterson J.D."/>
            <person name="Dodson R.J."/>
            <person name="Haft D.H."/>
            <person name="Gwinn M.L."/>
            <person name="Nelson W.C."/>
            <person name="Richardson D.L."/>
            <person name="Moffat K.S."/>
            <person name="Qin H."/>
            <person name="Jiang L."/>
            <person name="Pamphile W."/>
            <person name="Crosby M."/>
            <person name="Shen M."/>
            <person name="Vamathevan J.J."/>
            <person name="Lam P."/>
            <person name="McDonald L."/>
            <person name="Utterback T."/>
            <person name="Zalewski C."/>
            <person name="Makarova K.S."/>
            <person name="Aravind L."/>
            <person name="Daly M.J."/>
            <person name="Minton K.W."/>
            <person name="Fleischmann R.D."/>
            <person name="Ketchum K.A."/>
            <person name="Nelson K.E."/>
            <person name="Salzberg S."/>
            <person name="Smith H.O."/>
            <person name="Venter J.C."/>
            <person name="Fraser C.M."/>
        </authorList>
    </citation>
    <scope>NUCLEOTIDE SEQUENCE [LARGE SCALE GENOMIC DNA]</scope>
    <source>
        <strain evidence="4">ATCC 13939 / DSM 20539 / JCM 16871 / LMG 4051 / NBRC 15346 / NCIMB 9279 / R1 / VKM B-1422</strain>
    </source>
</reference>
<gene>
    <name evidence="3" type="ordered locus">DR_1804</name>
</gene>
<dbReference type="HOGENOM" id="CLU_170979_0_0_0"/>
<sequence>MNPAEVPPHPSPPAPCHARRMTQAKTYKVSRDETQHGKDSEHHLIAGYNSSMRLWHNEEPSDTADKTPRSHEYETLGYVISGQVELTVDGQTLTLSAGDSYRVPKGAEHVFRVTETLTAVEVTTPATNK</sequence>
<evidence type="ECO:0000259" key="2">
    <source>
        <dbReference type="Pfam" id="PF07883"/>
    </source>
</evidence>
<dbReference type="eggNOG" id="COG4766">
    <property type="taxonomic scope" value="Bacteria"/>
</dbReference>
<dbReference type="EnsemblBacteria" id="AAF11357">
    <property type="protein sequence ID" value="AAF11357"/>
    <property type="gene ID" value="DR_1804"/>
</dbReference>
<feature type="region of interest" description="Disordered" evidence="1">
    <location>
        <begin position="1"/>
        <end position="45"/>
    </location>
</feature>
<dbReference type="InterPro" id="IPR014710">
    <property type="entry name" value="RmlC-like_jellyroll"/>
</dbReference>
<dbReference type="Pfam" id="PF07883">
    <property type="entry name" value="Cupin_2"/>
    <property type="match status" value="1"/>
</dbReference>
<evidence type="ECO:0000313" key="4">
    <source>
        <dbReference type="Proteomes" id="UP000002524"/>
    </source>
</evidence>
<dbReference type="EMBL" id="AE000513">
    <property type="protein sequence ID" value="AAF11357.1"/>
    <property type="molecule type" value="Genomic_DNA"/>
</dbReference>
<keyword evidence="4" id="KW-1185">Reference proteome</keyword>
<accession>Q9RTG0</accession>
<dbReference type="InParanoid" id="Q9RTG0"/>
<dbReference type="AlphaFoldDB" id="Q9RTG0"/>
<organism evidence="3 4">
    <name type="scientific">Deinococcus radiodurans (strain ATCC 13939 / DSM 20539 / JCM 16871 / CCUG 27074 / LMG 4051 / NBRC 15346 / NCIMB 9279 / VKM B-1422 / R1)</name>
    <dbReference type="NCBI Taxonomy" id="243230"/>
    <lineage>
        <taxon>Bacteria</taxon>
        <taxon>Thermotogati</taxon>
        <taxon>Deinococcota</taxon>
        <taxon>Deinococci</taxon>
        <taxon>Deinococcales</taxon>
        <taxon>Deinococcaceae</taxon>
        <taxon>Deinococcus</taxon>
    </lineage>
</organism>
<dbReference type="SUPFAM" id="SSF51182">
    <property type="entry name" value="RmlC-like cupins"/>
    <property type="match status" value="1"/>
</dbReference>
<evidence type="ECO:0000313" key="3">
    <source>
        <dbReference type="EMBL" id="AAF11357.1"/>
    </source>
</evidence>
<dbReference type="Gene3D" id="2.60.120.10">
    <property type="entry name" value="Jelly Rolls"/>
    <property type="match status" value="1"/>
</dbReference>
<dbReference type="PIR" id="H75351">
    <property type="entry name" value="H75351"/>
</dbReference>
<dbReference type="Proteomes" id="UP000002524">
    <property type="component" value="Chromosome 1"/>
</dbReference>
<protein>
    <recommendedName>
        <fullName evidence="2">Cupin type-2 domain-containing protein</fullName>
    </recommendedName>
</protein>